<dbReference type="SMART" id="SM00244">
    <property type="entry name" value="PHB"/>
    <property type="match status" value="1"/>
</dbReference>
<dbReference type="InterPro" id="IPR018080">
    <property type="entry name" value="Band_7/stomatin-like_CS"/>
</dbReference>
<comment type="similarity">
    <text evidence="2">Belongs to the band 7/mec-2 family.</text>
</comment>
<dbReference type="PANTHER" id="PTHR43327:SF10">
    <property type="entry name" value="STOMATIN-LIKE PROTEIN 2, MITOCHONDRIAL"/>
    <property type="match status" value="1"/>
</dbReference>
<evidence type="ECO:0000256" key="3">
    <source>
        <dbReference type="ARBA" id="ARBA00022692"/>
    </source>
</evidence>
<comment type="subcellular location">
    <subcellularLocation>
        <location evidence="1">Membrane</location>
        <topology evidence="1">Single-pass membrane protein</topology>
    </subcellularLocation>
</comment>
<dbReference type="Pfam" id="PF01145">
    <property type="entry name" value="Band_7"/>
    <property type="match status" value="1"/>
</dbReference>
<dbReference type="EMBL" id="JAIHOM010000031">
    <property type="protein sequence ID" value="MCW6036228.1"/>
    <property type="molecule type" value="Genomic_DNA"/>
</dbReference>
<dbReference type="RefSeq" id="WP_265263973.1">
    <property type="nucleotide sequence ID" value="NZ_JAIHOM010000031.1"/>
</dbReference>
<protein>
    <submittedName>
        <fullName evidence="8">Paraslipin</fullName>
    </submittedName>
</protein>
<evidence type="ECO:0000256" key="4">
    <source>
        <dbReference type="ARBA" id="ARBA00022989"/>
    </source>
</evidence>
<gene>
    <name evidence="8" type="ORF">K4A83_08075</name>
</gene>
<dbReference type="PANTHER" id="PTHR43327">
    <property type="entry name" value="STOMATIN-LIKE PROTEIN 2, MITOCHONDRIAL"/>
    <property type="match status" value="1"/>
</dbReference>
<keyword evidence="3" id="KW-0812">Transmembrane</keyword>
<dbReference type="CDD" id="cd08829">
    <property type="entry name" value="SPFH_paraslipin"/>
    <property type="match status" value="1"/>
</dbReference>
<evidence type="ECO:0000256" key="1">
    <source>
        <dbReference type="ARBA" id="ARBA00004167"/>
    </source>
</evidence>
<evidence type="ECO:0000259" key="7">
    <source>
        <dbReference type="SMART" id="SM00244"/>
    </source>
</evidence>
<dbReference type="InterPro" id="IPR036013">
    <property type="entry name" value="Band_7/SPFH_dom_sf"/>
</dbReference>
<dbReference type="SUPFAM" id="SSF117892">
    <property type="entry name" value="Band 7/SPFH domain"/>
    <property type="match status" value="1"/>
</dbReference>
<evidence type="ECO:0000313" key="9">
    <source>
        <dbReference type="Proteomes" id="UP001526426"/>
    </source>
</evidence>
<keyword evidence="9" id="KW-1185">Reference proteome</keyword>
<feature type="region of interest" description="Disordered" evidence="6">
    <location>
        <begin position="258"/>
        <end position="279"/>
    </location>
</feature>
<name>A0ABT3L401_9CYAN</name>
<dbReference type="InterPro" id="IPR050710">
    <property type="entry name" value="Band7/mec-2_domain"/>
</dbReference>
<keyword evidence="4" id="KW-1133">Transmembrane helix</keyword>
<evidence type="ECO:0000256" key="2">
    <source>
        <dbReference type="ARBA" id="ARBA00008164"/>
    </source>
</evidence>
<sequence>MDILLYSVLAAFISTVGAFLASIRIINEGNEALVERLGQYNKKLTPGLNFIVPVVDSIVVEETTREKVLGIDPQNAISKDNVSLRVDAVVYWQIIDLEKTFYVVEDITSAIENLVVTTLRSAIGRLELEETYSSRDKINQELLQQLDEATGNWGVKITRVEVREITPARTVMESLELERAAESKKRAALLETEGTVKSIEMLSKALQLQPDAQKVLQYLVAQRYVDANEKLSESPNSKIVFMDPNALNQAMTDLMLHRENPSSIPPKPPGNAGNGSQGS</sequence>
<dbReference type="InterPro" id="IPR001972">
    <property type="entry name" value="Stomatin_HflK_fam"/>
</dbReference>
<comment type="caution">
    <text evidence="8">The sequence shown here is derived from an EMBL/GenBank/DDBJ whole genome shotgun (WGS) entry which is preliminary data.</text>
</comment>
<accession>A0ABT3L401</accession>
<dbReference type="InterPro" id="IPR001107">
    <property type="entry name" value="Band_7"/>
</dbReference>
<feature type="domain" description="Band 7" evidence="7">
    <location>
        <begin position="21"/>
        <end position="179"/>
    </location>
</feature>
<evidence type="ECO:0000256" key="5">
    <source>
        <dbReference type="ARBA" id="ARBA00023136"/>
    </source>
</evidence>
<keyword evidence="5" id="KW-0472">Membrane</keyword>
<evidence type="ECO:0000313" key="8">
    <source>
        <dbReference type="EMBL" id="MCW6036228.1"/>
    </source>
</evidence>
<dbReference type="PROSITE" id="PS01270">
    <property type="entry name" value="BAND_7"/>
    <property type="match status" value="1"/>
</dbReference>
<evidence type="ECO:0000256" key="6">
    <source>
        <dbReference type="SAM" id="MobiDB-lite"/>
    </source>
</evidence>
<dbReference type="Gene3D" id="3.30.479.30">
    <property type="entry name" value="Band 7 domain"/>
    <property type="match status" value="1"/>
</dbReference>
<organism evidence="8 9">
    <name type="scientific">Spirulina subsalsa FACHB-351</name>
    <dbReference type="NCBI Taxonomy" id="234711"/>
    <lineage>
        <taxon>Bacteria</taxon>
        <taxon>Bacillati</taxon>
        <taxon>Cyanobacteriota</taxon>
        <taxon>Cyanophyceae</taxon>
        <taxon>Spirulinales</taxon>
        <taxon>Spirulinaceae</taxon>
        <taxon>Spirulina</taxon>
    </lineage>
</organism>
<dbReference type="Proteomes" id="UP001526426">
    <property type="component" value="Unassembled WGS sequence"/>
</dbReference>
<reference evidence="8 9" key="1">
    <citation type="submission" date="2021-08" db="EMBL/GenBank/DDBJ databases">
        <title>Draft genome sequence of Spirulina subsalsa with high tolerance to salinity and hype-accumulation of phycocyanin.</title>
        <authorList>
            <person name="Pei H."/>
            <person name="Jiang L."/>
        </authorList>
    </citation>
    <scope>NUCLEOTIDE SEQUENCE [LARGE SCALE GENOMIC DNA]</scope>
    <source>
        <strain evidence="8 9">FACHB-351</strain>
    </source>
</reference>
<proteinExistence type="inferred from homology"/>
<dbReference type="PRINTS" id="PR00721">
    <property type="entry name" value="STOMATIN"/>
</dbReference>